<name>A0A2V0PAB5_9CHLO</name>
<dbReference type="Proteomes" id="UP000247498">
    <property type="component" value="Unassembled WGS sequence"/>
</dbReference>
<feature type="compositionally biased region" description="Low complexity" evidence="2">
    <location>
        <begin position="918"/>
        <end position="927"/>
    </location>
</feature>
<organism evidence="3 4">
    <name type="scientific">Raphidocelis subcapitata</name>
    <dbReference type="NCBI Taxonomy" id="307507"/>
    <lineage>
        <taxon>Eukaryota</taxon>
        <taxon>Viridiplantae</taxon>
        <taxon>Chlorophyta</taxon>
        <taxon>core chlorophytes</taxon>
        <taxon>Chlorophyceae</taxon>
        <taxon>CS clade</taxon>
        <taxon>Sphaeropleales</taxon>
        <taxon>Selenastraceae</taxon>
        <taxon>Raphidocelis</taxon>
    </lineage>
</organism>
<sequence>MPPNVDQDDPRVIVDKTPFPNPDLYFKVFDSERDEPETKYREDVNKLYARWQAKYGRKWPENGLNTEDLVWLYEEAYKDEKDAVEAAVASDGGRRPPGGRGKNRYVNREREDIPGELMESSEEALQAALKGLPKDPKARAAAVARAKEEVAGAAWVTDEFESDDYERGNMEAVHDMYLWDREGKPTVMPEDPPREEAGERSEDWDDFYGSLRPRHVESEDVRDALWATDEFESDEDNTESEWEPEYVGAGLGLKAEDPFNPQYSLRHSNHPLAPFPGEPLKWASYVYDDGTTFEGLTRDAVAHGMGVLVFGNGTGGGFQLRDVRRGDKYEGEFQVGYAHGLGQFTSPTTGEVYVGEFFAGQRHGCGVKIDMAPFYWLLERGEDPVAAYRRTYDKIMRNIEFRTWYRNQPLGDANEAESVLYTVREDLGSPWTALARDTMHETKLREWRALGPEEKVLTKMSDILDQVHSRSDNWDRVKGSGARVALRAAGALSGDESDGQDSIDLMVGHTTEGGYGWGWKNDTGDTDDYPFDDALAQKLAGEVLDDKIEEEDDRQAILGKDIVNPTTGLSLVDYLEGREAAHNEQLFKRYGVRDPGPELDTFIGDEDLDIVRKAPKLGAWTEARLLESLKRWNELEREDNPYAPPGARKNWAEEGSETRFETESDMMELCDLAETLGTLDEAEEIVARARMWRWKPYGEVTLRFAQDAAGQPVELMQDPLHYPHGTKWMAPGPLGQVHPLPEDRSIRVEMARAAKNYAHVHRMYNFDWDPTPGTAEWQVEQRIRRAQELQLRRLERMAGAVGEAEAAAAAGGGGGGGAQPAAVLAEAAAGGGGEARRAPPMASFAFGGLGLGGGAAWGGGGAWGGAAARAPQGMGRASRAVLSTLARAARRAPTLATGRPRLARPAARRRGGGGGGAAAADGGQLQQ</sequence>
<evidence type="ECO:0000313" key="4">
    <source>
        <dbReference type="Proteomes" id="UP000247498"/>
    </source>
</evidence>
<reference evidence="3 4" key="1">
    <citation type="journal article" date="2018" name="Sci. Rep.">
        <title>Raphidocelis subcapitata (=Pseudokirchneriella subcapitata) provides an insight into genome evolution and environmental adaptations in the Sphaeropleales.</title>
        <authorList>
            <person name="Suzuki S."/>
            <person name="Yamaguchi H."/>
            <person name="Nakajima N."/>
            <person name="Kawachi M."/>
        </authorList>
    </citation>
    <scope>NUCLEOTIDE SEQUENCE [LARGE SCALE GENOMIC DNA]</scope>
    <source>
        <strain evidence="3 4">NIES-35</strain>
    </source>
</reference>
<feature type="compositionally biased region" description="Low complexity" evidence="2">
    <location>
        <begin position="890"/>
        <end position="905"/>
    </location>
</feature>
<dbReference type="InParanoid" id="A0A2V0PAB5"/>
<protein>
    <submittedName>
        <fullName evidence="3">Uncharacterized protein</fullName>
    </submittedName>
</protein>
<feature type="region of interest" description="Disordered" evidence="2">
    <location>
        <begin position="890"/>
        <end position="927"/>
    </location>
</feature>
<evidence type="ECO:0000256" key="1">
    <source>
        <dbReference type="ARBA" id="ARBA00022737"/>
    </source>
</evidence>
<feature type="region of interest" description="Disordered" evidence="2">
    <location>
        <begin position="183"/>
        <end position="205"/>
    </location>
</feature>
<dbReference type="InterPro" id="IPR003409">
    <property type="entry name" value="MORN"/>
</dbReference>
<evidence type="ECO:0000313" key="3">
    <source>
        <dbReference type="EMBL" id="GBF96794.1"/>
    </source>
</evidence>
<dbReference type="SUPFAM" id="SSF82185">
    <property type="entry name" value="Histone H3 K4-specific methyltransferase SET7/9 N-terminal domain"/>
    <property type="match status" value="1"/>
</dbReference>
<proteinExistence type="predicted"/>
<feature type="compositionally biased region" description="Basic and acidic residues" evidence="2">
    <location>
        <begin position="191"/>
        <end position="201"/>
    </location>
</feature>
<keyword evidence="4" id="KW-1185">Reference proteome</keyword>
<dbReference type="PANTHER" id="PTHR43215:SF13">
    <property type="entry name" value="PROTEIN TIC 100"/>
    <property type="match status" value="1"/>
</dbReference>
<gene>
    <name evidence="3" type="ORF">Rsub_09650</name>
</gene>
<comment type="caution">
    <text evidence="3">The sequence shown here is derived from an EMBL/GenBank/DDBJ whole genome shotgun (WGS) entry which is preliminary data.</text>
</comment>
<dbReference type="SMART" id="SM00698">
    <property type="entry name" value="MORN"/>
    <property type="match status" value="2"/>
</dbReference>
<dbReference type="AlphaFoldDB" id="A0A2V0PAB5"/>
<dbReference type="Pfam" id="PF02493">
    <property type="entry name" value="MORN"/>
    <property type="match status" value="3"/>
</dbReference>
<accession>A0A2V0PAB5</accession>
<evidence type="ECO:0000256" key="2">
    <source>
        <dbReference type="SAM" id="MobiDB-lite"/>
    </source>
</evidence>
<dbReference type="OrthoDB" id="423343at2759"/>
<feature type="region of interest" description="Disordered" evidence="2">
    <location>
        <begin position="87"/>
        <end position="107"/>
    </location>
</feature>
<keyword evidence="1" id="KW-0677">Repeat</keyword>
<dbReference type="EMBL" id="BDRX01000086">
    <property type="protein sequence ID" value="GBF96794.1"/>
    <property type="molecule type" value="Genomic_DNA"/>
</dbReference>
<dbReference type="GO" id="GO:0016020">
    <property type="term" value="C:membrane"/>
    <property type="evidence" value="ECO:0007669"/>
    <property type="project" value="UniProtKB-ARBA"/>
</dbReference>
<dbReference type="PANTHER" id="PTHR43215">
    <property type="entry name" value="RADIAL SPOKE HEAD 1 HOMOLOG"/>
    <property type="match status" value="1"/>
</dbReference>